<dbReference type="SMART" id="SM01329">
    <property type="entry name" value="Iso_dh"/>
    <property type="match status" value="1"/>
</dbReference>
<dbReference type="FunFam" id="3.40.718.10:FF:000003">
    <property type="entry name" value="Isocitrate dehydrogenase [NAD] subunit, mitochondrial"/>
    <property type="match status" value="1"/>
</dbReference>
<evidence type="ECO:0000259" key="15">
    <source>
        <dbReference type="SMART" id="SM01329"/>
    </source>
</evidence>
<dbReference type="InterPro" id="IPR004434">
    <property type="entry name" value="Isocitrate_DH_NAD"/>
</dbReference>
<evidence type="ECO:0000256" key="9">
    <source>
        <dbReference type="ARBA" id="ARBA00022946"/>
    </source>
</evidence>
<dbReference type="Pfam" id="PF00180">
    <property type="entry name" value="Iso_dh"/>
    <property type="match status" value="1"/>
</dbReference>
<organism evidence="16 17">
    <name type="scientific">Peltaster fructicola</name>
    <dbReference type="NCBI Taxonomy" id="286661"/>
    <lineage>
        <taxon>Eukaryota</taxon>
        <taxon>Fungi</taxon>
        <taxon>Dikarya</taxon>
        <taxon>Ascomycota</taxon>
        <taxon>Pezizomycotina</taxon>
        <taxon>Dothideomycetes</taxon>
        <taxon>Dothideomycetes incertae sedis</taxon>
        <taxon>Peltaster</taxon>
    </lineage>
</organism>
<dbReference type="NCBIfam" id="TIGR00175">
    <property type="entry name" value="mito_nad_idh"/>
    <property type="match status" value="1"/>
</dbReference>
<evidence type="ECO:0000256" key="8">
    <source>
        <dbReference type="ARBA" id="ARBA00022842"/>
    </source>
</evidence>
<evidence type="ECO:0000256" key="13">
    <source>
        <dbReference type="ARBA" id="ARBA00030683"/>
    </source>
</evidence>
<keyword evidence="11" id="KW-0520">NAD</keyword>
<dbReference type="InterPro" id="IPR019818">
    <property type="entry name" value="IsoCit/isopropylmalate_DH_CS"/>
</dbReference>
<evidence type="ECO:0000256" key="10">
    <source>
        <dbReference type="ARBA" id="ARBA00023002"/>
    </source>
</evidence>
<evidence type="ECO:0000256" key="2">
    <source>
        <dbReference type="ARBA" id="ARBA00001936"/>
    </source>
</evidence>
<evidence type="ECO:0000256" key="14">
    <source>
        <dbReference type="ARBA" id="ARBA00072026"/>
    </source>
</evidence>
<comment type="subunit">
    <text evidence="5">Octamer of two non-identical subunits IDH1 and IDH2.</text>
</comment>
<evidence type="ECO:0000256" key="11">
    <source>
        <dbReference type="ARBA" id="ARBA00023027"/>
    </source>
</evidence>
<dbReference type="PANTHER" id="PTHR11835">
    <property type="entry name" value="DECARBOXYLATING DEHYDROGENASES-ISOCITRATE, ISOPROPYLMALATE, TARTRATE"/>
    <property type="match status" value="1"/>
</dbReference>
<protein>
    <recommendedName>
        <fullName evidence="14">Isocitrate dehydrogenase [NAD] subunit 2, mitochondrial</fullName>
        <ecNumber evidence="6">1.1.1.41</ecNumber>
    </recommendedName>
    <alternativeName>
        <fullName evidence="13">Isocitric dehydrogenase</fullName>
    </alternativeName>
    <alternativeName>
        <fullName evidence="12">NAD(+)-specific ICDH</fullName>
    </alternativeName>
</protein>
<dbReference type="InterPro" id="IPR024084">
    <property type="entry name" value="IsoPropMal-DH-like_dom"/>
</dbReference>
<dbReference type="GO" id="GO:0004449">
    <property type="term" value="F:isocitrate dehydrogenase (NAD+) activity"/>
    <property type="evidence" value="ECO:0007669"/>
    <property type="project" value="UniProtKB-EC"/>
</dbReference>
<evidence type="ECO:0000256" key="1">
    <source>
        <dbReference type="ARBA" id="ARBA00000837"/>
    </source>
</evidence>
<evidence type="ECO:0000256" key="3">
    <source>
        <dbReference type="ARBA" id="ARBA00001946"/>
    </source>
</evidence>
<dbReference type="OrthoDB" id="10261637at2759"/>
<accession>A0A6H0Y3B7</accession>
<dbReference type="PROSITE" id="PS00470">
    <property type="entry name" value="IDH_IMDH"/>
    <property type="match status" value="1"/>
</dbReference>
<dbReference type="GO" id="GO:0005739">
    <property type="term" value="C:mitochondrion"/>
    <property type="evidence" value="ECO:0007669"/>
    <property type="project" value="TreeGrafter"/>
</dbReference>
<reference evidence="16 17" key="1">
    <citation type="journal article" date="2016" name="Sci. Rep.">
        <title>Peltaster fructicola genome reveals evolution from an invasive phytopathogen to an ectophytic parasite.</title>
        <authorList>
            <person name="Xu C."/>
            <person name="Chen H."/>
            <person name="Gleason M.L."/>
            <person name="Xu J.R."/>
            <person name="Liu H."/>
            <person name="Zhang R."/>
            <person name="Sun G."/>
        </authorList>
    </citation>
    <scope>NUCLEOTIDE SEQUENCE [LARGE SCALE GENOMIC DNA]</scope>
    <source>
        <strain evidence="16 17">LNHT1506</strain>
    </source>
</reference>
<dbReference type="EC" id="1.1.1.41" evidence="6"/>
<proteinExistence type="inferred from homology"/>
<comment type="cofactor">
    <cofactor evidence="3">
        <name>Mg(2+)</name>
        <dbReference type="ChEBI" id="CHEBI:18420"/>
    </cofactor>
</comment>
<evidence type="ECO:0000313" key="16">
    <source>
        <dbReference type="EMBL" id="QIX01338.1"/>
    </source>
</evidence>
<evidence type="ECO:0000313" key="17">
    <source>
        <dbReference type="Proteomes" id="UP000503462"/>
    </source>
</evidence>
<dbReference type="GO" id="GO:0006102">
    <property type="term" value="P:isocitrate metabolic process"/>
    <property type="evidence" value="ECO:0007669"/>
    <property type="project" value="TreeGrafter"/>
</dbReference>
<dbReference type="GO" id="GO:0006099">
    <property type="term" value="P:tricarboxylic acid cycle"/>
    <property type="evidence" value="ECO:0007669"/>
    <property type="project" value="InterPro"/>
</dbReference>
<dbReference type="EMBL" id="CP051142">
    <property type="protein sequence ID" value="QIX01338.1"/>
    <property type="molecule type" value="Genomic_DNA"/>
</dbReference>
<evidence type="ECO:0000256" key="5">
    <source>
        <dbReference type="ARBA" id="ARBA00011567"/>
    </source>
</evidence>
<evidence type="ECO:0000256" key="7">
    <source>
        <dbReference type="ARBA" id="ARBA00022723"/>
    </source>
</evidence>
<sequence length="383" mass="41339">MLARQAFRATRLATTRQAFCRTTSAQLSRSYASVTQEAKVAKFPGQKQADGKYVVSLIEGDGIGPEISQSVKDIFAAADAPITWEPVDVNPILKDGKTAIPDAAIESIRKNFVALKGPLATPVGKGHVSLNLTLRRTFNLFANVRPCKSIQGYKTPYDNVDTVLIRENTEGEYSGIEHVVVDGVVQSIKLITKEASERVLRFAFQYAQDVGKLKVRAVHKATIMKMSDGLFLNLAREISKDYPNVEFDAELLDNACLKIVSDPTPYNDKVLVMPNLYGDILSDMCAGLIGGLGLTPSGNIGDECSIFEAVHGSAPDIAGKGLANPTALLLSSIMMLQHMGLTSHADRIQSAIFKTLAEGKTITGDLGGKAKTHEYAEAVIKNL</sequence>
<evidence type="ECO:0000256" key="6">
    <source>
        <dbReference type="ARBA" id="ARBA00013012"/>
    </source>
</evidence>
<gene>
    <name evidence="16" type="ORF">AMS68_006855</name>
</gene>
<keyword evidence="10" id="KW-0560">Oxidoreductase</keyword>
<dbReference type="AlphaFoldDB" id="A0A6H0Y3B7"/>
<dbReference type="SUPFAM" id="SSF53659">
    <property type="entry name" value="Isocitrate/Isopropylmalate dehydrogenase-like"/>
    <property type="match status" value="1"/>
</dbReference>
<keyword evidence="9" id="KW-0809">Transit peptide</keyword>
<evidence type="ECO:0000256" key="4">
    <source>
        <dbReference type="ARBA" id="ARBA00007769"/>
    </source>
</evidence>
<keyword evidence="17" id="KW-1185">Reference proteome</keyword>
<dbReference type="GO" id="GO:0000287">
    <property type="term" value="F:magnesium ion binding"/>
    <property type="evidence" value="ECO:0007669"/>
    <property type="project" value="InterPro"/>
</dbReference>
<dbReference type="PANTHER" id="PTHR11835:SF34">
    <property type="entry name" value="ISOCITRATE DEHYDROGENASE [NAD] SUBUNIT ALPHA, MITOCHONDRIAL"/>
    <property type="match status" value="1"/>
</dbReference>
<comment type="similarity">
    <text evidence="4">Belongs to the isocitrate and isopropylmalate dehydrogenases family.</text>
</comment>
<dbReference type="GO" id="GO:0051287">
    <property type="term" value="F:NAD binding"/>
    <property type="evidence" value="ECO:0007669"/>
    <property type="project" value="InterPro"/>
</dbReference>
<name>A0A6H0Y3B7_9PEZI</name>
<dbReference type="Gene3D" id="3.40.718.10">
    <property type="entry name" value="Isopropylmalate Dehydrogenase"/>
    <property type="match status" value="1"/>
</dbReference>
<feature type="domain" description="Isopropylmalate dehydrogenase-like" evidence="15">
    <location>
        <begin position="54"/>
        <end position="379"/>
    </location>
</feature>
<comment type="catalytic activity">
    <reaction evidence="1">
        <text>D-threo-isocitrate + NAD(+) = 2-oxoglutarate + CO2 + NADH</text>
        <dbReference type="Rhea" id="RHEA:23632"/>
        <dbReference type="ChEBI" id="CHEBI:15562"/>
        <dbReference type="ChEBI" id="CHEBI:16526"/>
        <dbReference type="ChEBI" id="CHEBI:16810"/>
        <dbReference type="ChEBI" id="CHEBI:57540"/>
        <dbReference type="ChEBI" id="CHEBI:57945"/>
        <dbReference type="EC" id="1.1.1.41"/>
    </reaction>
</comment>
<evidence type="ECO:0000256" key="12">
    <source>
        <dbReference type="ARBA" id="ARBA00030631"/>
    </source>
</evidence>
<dbReference type="Proteomes" id="UP000503462">
    <property type="component" value="Chromosome 4"/>
</dbReference>
<keyword evidence="7" id="KW-0479">Metal-binding</keyword>
<comment type="cofactor">
    <cofactor evidence="2">
        <name>Mn(2+)</name>
        <dbReference type="ChEBI" id="CHEBI:29035"/>
    </cofactor>
</comment>
<keyword evidence="8" id="KW-0460">Magnesium</keyword>